<organism evidence="2 3">
    <name type="scientific">Eumeta variegata</name>
    <name type="common">Bagworm moth</name>
    <name type="synonym">Eumeta japonica</name>
    <dbReference type="NCBI Taxonomy" id="151549"/>
    <lineage>
        <taxon>Eukaryota</taxon>
        <taxon>Metazoa</taxon>
        <taxon>Ecdysozoa</taxon>
        <taxon>Arthropoda</taxon>
        <taxon>Hexapoda</taxon>
        <taxon>Insecta</taxon>
        <taxon>Pterygota</taxon>
        <taxon>Neoptera</taxon>
        <taxon>Endopterygota</taxon>
        <taxon>Lepidoptera</taxon>
        <taxon>Glossata</taxon>
        <taxon>Ditrysia</taxon>
        <taxon>Tineoidea</taxon>
        <taxon>Psychidae</taxon>
        <taxon>Oiketicinae</taxon>
        <taxon>Eumeta</taxon>
    </lineage>
</organism>
<evidence type="ECO:0000256" key="1">
    <source>
        <dbReference type="SAM" id="MobiDB-lite"/>
    </source>
</evidence>
<dbReference type="Proteomes" id="UP000299102">
    <property type="component" value="Unassembled WGS sequence"/>
</dbReference>
<proteinExistence type="predicted"/>
<accession>A0A4C1XQ33</accession>
<protein>
    <submittedName>
        <fullName evidence="2">Uncharacterized protein</fullName>
    </submittedName>
</protein>
<dbReference type="AlphaFoldDB" id="A0A4C1XQ33"/>
<reference evidence="2 3" key="1">
    <citation type="journal article" date="2019" name="Commun. Biol.">
        <title>The bagworm genome reveals a unique fibroin gene that provides high tensile strength.</title>
        <authorList>
            <person name="Kono N."/>
            <person name="Nakamura H."/>
            <person name="Ohtoshi R."/>
            <person name="Tomita M."/>
            <person name="Numata K."/>
            <person name="Arakawa K."/>
        </authorList>
    </citation>
    <scope>NUCLEOTIDE SEQUENCE [LARGE SCALE GENOMIC DNA]</scope>
</reference>
<keyword evidence="3" id="KW-1185">Reference proteome</keyword>
<feature type="region of interest" description="Disordered" evidence="1">
    <location>
        <begin position="61"/>
        <end position="91"/>
    </location>
</feature>
<sequence>MKPQARCRRICDNRPQRPPDLYRANAAELGALQSEIKGLQEGRPQQKGYSVGAPQGIVQGGVQGGAQVPPAPHSTVPPTGVGGIRRYDYGC</sequence>
<evidence type="ECO:0000313" key="2">
    <source>
        <dbReference type="EMBL" id="GBP66046.1"/>
    </source>
</evidence>
<comment type="caution">
    <text evidence="2">The sequence shown here is derived from an EMBL/GenBank/DDBJ whole genome shotgun (WGS) entry which is preliminary data.</text>
</comment>
<name>A0A4C1XQ33_EUMVA</name>
<dbReference type="EMBL" id="BGZK01000946">
    <property type="protein sequence ID" value="GBP66046.1"/>
    <property type="molecule type" value="Genomic_DNA"/>
</dbReference>
<gene>
    <name evidence="2" type="ORF">EVAR_37693_1</name>
</gene>
<evidence type="ECO:0000313" key="3">
    <source>
        <dbReference type="Proteomes" id="UP000299102"/>
    </source>
</evidence>